<evidence type="ECO:0000313" key="2">
    <source>
        <dbReference type="Proteomes" id="UP001444071"/>
    </source>
</evidence>
<name>A0ABV0W4D5_9TELE</name>
<gene>
    <name evidence="1" type="ORF">XENORESO_005295</name>
</gene>
<accession>A0ABV0W4D5</accession>
<proteinExistence type="predicted"/>
<sequence length="101" mass="11364">MHARGEHENSMQKDPRPEVETRTFVLQGISATNCTTKQPFPAVHMQYSDLGLHCMNHCIRCGMEANRAVVLLMRLDFFHNGPQLISFAGSGVSNLFLYNTP</sequence>
<comment type="caution">
    <text evidence="1">The sequence shown here is derived from an EMBL/GenBank/DDBJ whole genome shotgun (WGS) entry which is preliminary data.</text>
</comment>
<keyword evidence="2" id="KW-1185">Reference proteome</keyword>
<evidence type="ECO:0000313" key="1">
    <source>
        <dbReference type="EMBL" id="MEQ2264407.1"/>
    </source>
</evidence>
<dbReference type="EMBL" id="JAHRIM010030223">
    <property type="protein sequence ID" value="MEQ2264407.1"/>
    <property type="molecule type" value="Genomic_DNA"/>
</dbReference>
<organism evidence="1 2">
    <name type="scientific">Xenotaenia resolanae</name>
    <dbReference type="NCBI Taxonomy" id="208358"/>
    <lineage>
        <taxon>Eukaryota</taxon>
        <taxon>Metazoa</taxon>
        <taxon>Chordata</taxon>
        <taxon>Craniata</taxon>
        <taxon>Vertebrata</taxon>
        <taxon>Euteleostomi</taxon>
        <taxon>Actinopterygii</taxon>
        <taxon>Neopterygii</taxon>
        <taxon>Teleostei</taxon>
        <taxon>Neoteleostei</taxon>
        <taxon>Acanthomorphata</taxon>
        <taxon>Ovalentaria</taxon>
        <taxon>Atherinomorphae</taxon>
        <taxon>Cyprinodontiformes</taxon>
        <taxon>Goodeidae</taxon>
        <taxon>Xenotaenia</taxon>
    </lineage>
</organism>
<dbReference type="Proteomes" id="UP001444071">
    <property type="component" value="Unassembled WGS sequence"/>
</dbReference>
<reference evidence="1 2" key="1">
    <citation type="submission" date="2021-06" db="EMBL/GenBank/DDBJ databases">
        <authorList>
            <person name="Palmer J.M."/>
        </authorList>
    </citation>
    <scope>NUCLEOTIDE SEQUENCE [LARGE SCALE GENOMIC DNA]</scope>
    <source>
        <strain evidence="1 2">XR_2019</strain>
        <tissue evidence="1">Muscle</tissue>
    </source>
</reference>
<protein>
    <submittedName>
        <fullName evidence="1">Uncharacterized protein</fullName>
    </submittedName>
</protein>